<dbReference type="SUPFAM" id="SSF48726">
    <property type="entry name" value="Immunoglobulin"/>
    <property type="match status" value="2"/>
</dbReference>
<evidence type="ECO:0000259" key="2">
    <source>
        <dbReference type="PROSITE" id="PS50835"/>
    </source>
</evidence>
<evidence type="ECO:0000313" key="3">
    <source>
        <dbReference type="EMBL" id="CAI9575688.1"/>
    </source>
</evidence>
<dbReference type="InterPro" id="IPR036179">
    <property type="entry name" value="Ig-like_dom_sf"/>
</dbReference>
<dbReference type="InterPro" id="IPR050380">
    <property type="entry name" value="Immune_Resp_Modulators"/>
</dbReference>
<accession>A0ABN9DWG4</accession>
<sequence length="217" mass="23854">MGCLARNYIPNPLSVEWNTTSGNTLSGEKNIQFPLSGGPPRYNLVSLITVSSLAWDRNTYICGVKHFSSSIQRTIPKSCIPPPLSPTVYILQGSCFTNTNGQVDLSCQGYNLTSKDATIKWFVNENQRPLPQDLLYLKDSSQLYALQSTVSITLGEWNNGARIKCQVTDTKTGKSSEATARKCSDISNCLGIKVIMVPPTIENLYVQKYAPIACTAY</sequence>
<dbReference type="InterPro" id="IPR007110">
    <property type="entry name" value="Ig-like_dom"/>
</dbReference>
<organism evidence="3 4">
    <name type="scientific">Staurois parvus</name>
    <dbReference type="NCBI Taxonomy" id="386267"/>
    <lineage>
        <taxon>Eukaryota</taxon>
        <taxon>Metazoa</taxon>
        <taxon>Chordata</taxon>
        <taxon>Craniata</taxon>
        <taxon>Vertebrata</taxon>
        <taxon>Euteleostomi</taxon>
        <taxon>Amphibia</taxon>
        <taxon>Batrachia</taxon>
        <taxon>Anura</taxon>
        <taxon>Neobatrachia</taxon>
        <taxon>Ranoidea</taxon>
        <taxon>Ranidae</taxon>
        <taxon>Staurois</taxon>
    </lineage>
</organism>
<dbReference type="Proteomes" id="UP001162483">
    <property type="component" value="Unassembled WGS sequence"/>
</dbReference>
<dbReference type="EMBL" id="CATNWA010014767">
    <property type="protein sequence ID" value="CAI9575688.1"/>
    <property type="molecule type" value="Genomic_DNA"/>
</dbReference>
<proteinExistence type="predicted"/>
<dbReference type="PROSITE" id="PS50835">
    <property type="entry name" value="IG_LIKE"/>
    <property type="match status" value="2"/>
</dbReference>
<feature type="domain" description="Ig-like" evidence="2">
    <location>
        <begin position="86"/>
        <end position="181"/>
    </location>
</feature>
<name>A0ABN9DWG4_9NEOB</name>
<protein>
    <recommendedName>
        <fullName evidence="2">Ig-like domain-containing protein</fullName>
    </recommendedName>
</protein>
<evidence type="ECO:0000313" key="4">
    <source>
        <dbReference type="Proteomes" id="UP001162483"/>
    </source>
</evidence>
<dbReference type="Pfam" id="PF07654">
    <property type="entry name" value="C1-set"/>
    <property type="match status" value="2"/>
</dbReference>
<dbReference type="InterPro" id="IPR003597">
    <property type="entry name" value="Ig_C1-set"/>
</dbReference>
<keyword evidence="1" id="KW-0393">Immunoglobulin domain</keyword>
<comment type="caution">
    <text evidence="3">The sequence shown here is derived from an EMBL/GenBank/DDBJ whole genome shotgun (WGS) entry which is preliminary data.</text>
</comment>
<gene>
    <name evidence="3" type="ORF">SPARVUS_LOCUS8228802</name>
</gene>
<keyword evidence="4" id="KW-1185">Reference proteome</keyword>
<dbReference type="PANTHER" id="PTHR23411">
    <property type="entry name" value="TAPASIN"/>
    <property type="match status" value="1"/>
</dbReference>
<evidence type="ECO:0000256" key="1">
    <source>
        <dbReference type="ARBA" id="ARBA00023319"/>
    </source>
</evidence>
<reference evidence="3" key="1">
    <citation type="submission" date="2023-05" db="EMBL/GenBank/DDBJ databases">
        <authorList>
            <person name="Stuckert A."/>
        </authorList>
    </citation>
    <scope>NUCLEOTIDE SEQUENCE</scope>
</reference>
<dbReference type="InterPro" id="IPR013783">
    <property type="entry name" value="Ig-like_fold"/>
</dbReference>
<feature type="domain" description="Ig-like" evidence="2">
    <location>
        <begin position="1"/>
        <end position="76"/>
    </location>
</feature>
<dbReference type="Gene3D" id="2.60.40.10">
    <property type="entry name" value="Immunoglobulins"/>
    <property type="match status" value="2"/>
</dbReference>
<dbReference type="SMART" id="SM00407">
    <property type="entry name" value="IGc1"/>
    <property type="match status" value="1"/>
</dbReference>
<feature type="non-terminal residue" evidence="3">
    <location>
        <position position="217"/>
    </location>
</feature>